<proteinExistence type="predicted"/>
<sequence>MAHLQSKLLLLPSELLCRILNFARPDGFENIILTCKRTYSAGQYLIQEHNFCKNWLVQQNKNGPEAHPGYLTPMQVLGQVMTALPRRQAWILAYLSDIHVSHFHPTCSETANILTRLEEEATWLATALSHLHAFSSDLAQFSTIRNKDAMIAKFGRFAIWPDNKEDWIRGPNPVYFDISALLLYWNIRRLSISSMPWLGSYASLTWFIKHQGGQHYFQNLEELQLRLARYTSLGDLSAWLLLPRLKAIVLDKLWPDTYWDRPWDRMVYDWPSQLNCSLKHLCLTTSSANMKQLAHIIDSLQSLETFIWEDNMIYKLPPDPDSGSESEQEISSPDIIPQSFPTQTVNTENMAAQRHQDSTLMVPICDREGTLKSGPLGMDYAELKDYYDERIAVLCQNKNVETIREMYWLPLEESIDVEADEDKDELLPASISTKVDPAMLFDAHAIVDRLSRFHAESLQCLVLTMNPSSYRNQMVLRQHQITDLQRFTKLTHLELDTYIVRPARGFSYDMPPKCRARSLVKVLPKSIEVLRLRFRSGRFESIQHMLHQLPDAKPDFPRLHTIVIRFTERGSPYEILSRTQPLQARFRTVGVDFVLHELSKEEMYESQSVTIFEEHSDAERDTIWAFEWLKGH</sequence>
<dbReference type="Proteomes" id="UP000799302">
    <property type="component" value="Unassembled WGS sequence"/>
</dbReference>
<accession>A0A6A6UBF8</accession>
<reference evidence="1" key="1">
    <citation type="journal article" date="2020" name="Stud. Mycol.">
        <title>101 Dothideomycetes genomes: a test case for predicting lifestyles and emergence of pathogens.</title>
        <authorList>
            <person name="Haridas S."/>
            <person name="Albert R."/>
            <person name="Binder M."/>
            <person name="Bloem J."/>
            <person name="Labutti K."/>
            <person name="Salamov A."/>
            <person name="Andreopoulos B."/>
            <person name="Baker S."/>
            <person name="Barry K."/>
            <person name="Bills G."/>
            <person name="Bluhm B."/>
            <person name="Cannon C."/>
            <person name="Castanera R."/>
            <person name="Culley D."/>
            <person name="Daum C."/>
            <person name="Ezra D."/>
            <person name="Gonzalez J."/>
            <person name="Henrissat B."/>
            <person name="Kuo A."/>
            <person name="Liang C."/>
            <person name="Lipzen A."/>
            <person name="Lutzoni F."/>
            <person name="Magnuson J."/>
            <person name="Mondo S."/>
            <person name="Nolan M."/>
            <person name="Ohm R."/>
            <person name="Pangilinan J."/>
            <person name="Park H.-J."/>
            <person name="Ramirez L."/>
            <person name="Alfaro M."/>
            <person name="Sun H."/>
            <person name="Tritt A."/>
            <person name="Yoshinaga Y."/>
            <person name="Zwiers L.-H."/>
            <person name="Turgeon B."/>
            <person name="Goodwin S."/>
            <person name="Spatafora J."/>
            <person name="Crous P."/>
            <person name="Grigoriev I."/>
        </authorList>
    </citation>
    <scope>NUCLEOTIDE SEQUENCE</scope>
    <source>
        <strain evidence="1">CBS 115976</strain>
    </source>
</reference>
<evidence type="ECO:0000313" key="2">
    <source>
        <dbReference type="Proteomes" id="UP000799302"/>
    </source>
</evidence>
<dbReference type="OrthoDB" id="10674393at2759"/>
<keyword evidence="2" id="KW-1185">Reference proteome</keyword>
<dbReference type="AlphaFoldDB" id="A0A6A6UBF8"/>
<name>A0A6A6UBF8_9PEZI</name>
<evidence type="ECO:0008006" key="3">
    <source>
        <dbReference type="Google" id="ProtNLM"/>
    </source>
</evidence>
<organism evidence="1 2">
    <name type="scientific">Microthyrium microscopicum</name>
    <dbReference type="NCBI Taxonomy" id="703497"/>
    <lineage>
        <taxon>Eukaryota</taxon>
        <taxon>Fungi</taxon>
        <taxon>Dikarya</taxon>
        <taxon>Ascomycota</taxon>
        <taxon>Pezizomycotina</taxon>
        <taxon>Dothideomycetes</taxon>
        <taxon>Dothideomycetes incertae sedis</taxon>
        <taxon>Microthyriales</taxon>
        <taxon>Microthyriaceae</taxon>
        <taxon>Microthyrium</taxon>
    </lineage>
</organism>
<dbReference type="SUPFAM" id="SSF52047">
    <property type="entry name" value="RNI-like"/>
    <property type="match status" value="1"/>
</dbReference>
<gene>
    <name evidence="1" type="ORF">BT63DRAFT_425274</name>
</gene>
<dbReference type="EMBL" id="MU004235">
    <property type="protein sequence ID" value="KAF2669585.1"/>
    <property type="molecule type" value="Genomic_DNA"/>
</dbReference>
<protein>
    <recommendedName>
        <fullName evidence="3">F-box domain-containing protein</fullName>
    </recommendedName>
</protein>
<evidence type="ECO:0000313" key="1">
    <source>
        <dbReference type="EMBL" id="KAF2669585.1"/>
    </source>
</evidence>